<comment type="catalytic activity">
    <reaction evidence="2 5">
        <text>4-nitrophenyl phosphate + H2O = 4-nitrophenol + phosphate + H(+)</text>
        <dbReference type="Rhea" id="RHEA:21664"/>
        <dbReference type="ChEBI" id="CHEBI:15377"/>
        <dbReference type="ChEBI" id="CHEBI:15378"/>
        <dbReference type="ChEBI" id="CHEBI:43474"/>
        <dbReference type="ChEBI" id="CHEBI:57917"/>
        <dbReference type="ChEBI" id="CHEBI:61146"/>
        <dbReference type="EC" id="3.1.3.41"/>
    </reaction>
</comment>
<evidence type="ECO:0000313" key="9">
    <source>
        <dbReference type="EMBL" id="KAG7548928.1"/>
    </source>
</evidence>
<dbReference type="NCBIfam" id="TIGR01460">
    <property type="entry name" value="HAD-SF-IIA"/>
    <property type="match status" value="1"/>
</dbReference>
<reference evidence="9" key="1">
    <citation type="submission" date="2020-04" db="EMBL/GenBank/DDBJ databases">
        <title>Analysis of mating type loci in Filobasidium floriforme.</title>
        <authorList>
            <person name="Nowrousian M."/>
        </authorList>
    </citation>
    <scope>NUCLEOTIDE SEQUENCE</scope>
    <source>
        <strain evidence="9">CBS 6242</strain>
    </source>
</reference>
<dbReference type="InterPro" id="IPR023214">
    <property type="entry name" value="HAD_sf"/>
</dbReference>
<comment type="cofactor">
    <cofactor evidence="8">
        <name>Mg(2+)</name>
        <dbReference type="ChEBI" id="CHEBI:18420"/>
    </cofactor>
    <text evidence="8">Divalent metal ions. Mg(2+) is the most effective.</text>
</comment>
<evidence type="ECO:0000256" key="3">
    <source>
        <dbReference type="ARBA" id="ARBA00066659"/>
    </source>
</evidence>
<evidence type="ECO:0000256" key="4">
    <source>
        <dbReference type="ARBA" id="ARBA00069197"/>
    </source>
</evidence>
<evidence type="ECO:0000256" key="8">
    <source>
        <dbReference type="PIRSR" id="PIRSR000915-3"/>
    </source>
</evidence>
<dbReference type="InterPro" id="IPR036412">
    <property type="entry name" value="HAD-like_sf"/>
</dbReference>
<keyword evidence="8" id="KW-0460">Magnesium</keyword>
<dbReference type="InterPro" id="IPR006357">
    <property type="entry name" value="HAD-SF_hydro_IIA"/>
</dbReference>
<evidence type="ECO:0000256" key="5">
    <source>
        <dbReference type="PIRNR" id="PIRNR000915"/>
    </source>
</evidence>
<dbReference type="Proteomes" id="UP000812966">
    <property type="component" value="Unassembled WGS sequence"/>
</dbReference>
<dbReference type="PIRSF" id="PIRSF000915">
    <property type="entry name" value="PGP-type_phosphatase"/>
    <property type="match status" value="1"/>
</dbReference>
<feature type="active site" description="Proton donor" evidence="6">
    <location>
        <position position="31"/>
    </location>
</feature>
<evidence type="ECO:0000313" key="10">
    <source>
        <dbReference type="Proteomes" id="UP000812966"/>
    </source>
</evidence>
<organism evidence="9 10">
    <name type="scientific">Filobasidium floriforme</name>
    <dbReference type="NCBI Taxonomy" id="5210"/>
    <lineage>
        <taxon>Eukaryota</taxon>
        <taxon>Fungi</taxon>
        <taxon>Dikarya</taxon>
        <taxon>Basidiomycota</taxon>
        <taxon>Agaricomycotina</taxon>
        <taxon>Tremellomycetes</taxon>
        <taxon>Filobasidiales</taxon>
        <taxon>Filobasidiaceae</taxon>
        <taxon>Filobasidium</taxon>
    </lineage>
</organism>
<dbReference type="GO" id="GO:0005737">
    <property type="term" value="C:cytoplasm"/>
    <property type="evidence" value="ECO:0007669"/>
    <property type="project" value="TreeGrafter"/>
</dbReference>
<sequence length="308" mass="33676">MSDTTESKRLTTAQDYASLIDKFDTFLFDCDGVIWSGPKLIPGVREVIAWLRTKGKNVLFVSNNASKSRPMYKKTFDDFGIDTTDDELFNSGFASALYLAKILNFPKDKKVYVIGMKGLEEELDAVGVAHCGGSDPAEMEYMPAKDYTSVTPDPSVGAVLCGFDAFVNYKKYSKAHTYLTKNPGCHFILTNTDATFPSGGEFYPGSGAMSAPLVYSTKMTPTVIGKPNSHMMDAILASKDFDRSRTIMVGDNLETDILFGQNSGIETLLTMTGVTNEDHLLGPKKSSTVPTYIVNSLGDFKVLVDESK</sequence>
<accession>A0A8K0JLL0</accession>
<dbReference type="NCBIfam" id="TIGR01452">
    <property type="entry name" value="PGP_euk"/>
    <property type="match status" value="1"/>
</dbReference>
<dbReference type="Gene3D" id="3.40.50.1000">
    <property type="entry name" value="HAD superfamily/HAD-like"/>
    <property type="match status" value="2"/>
</dbReference>
<keyword evidence="1 5" id="KW-0378">Hydrolase</keyword>
<name>A0A8K0JLL0_9TREE</name>
<dbReference type="AlphaFoldDB" id="A0A8K0JLL0"/>
<feature type="binding site" evidence="8">
    <location>
        <position position="29"/>
    </location>
    <ligand>
        <name>Mg(2+)</name>
        <dbReference type="ChEBI" id="CHEBI:18420"/>
    </ligand>
</feature>
<dbReference type="PANTHER" id="PTHR19288:SF46">
    <property type="entry name" value="HALOACID DEHALOGENASE-LIKE HYDROLASE DOMAIN-CONTAINING PROTEIN 2"/>
    <property type="match status" value="1"/>
</dbReference>
<dbReference type="FunFam" id="3.40.50.1000:FF:000039">
    <property type="entry name" value="Phosphoglycolate phosphatase"/>
    <property type="match status" value="1"/>
</dbReference>
<dbReference type="EMBL" id="JABELV010000057">
    <property type="protein sequence ID" value="KAG7548928.1"/>
    <property type="molecule type" value="Genomic_DNA"/>
</dbReference>
<dbReference type="Pfam" id="PF13344">
    <property type="entry name" value="Hydrolase_6"/>
    <property type="match status" value="1"/>
</dbReference>
<dbReference type="GO" id="GO:0046872">
    <property type="term" value="F:metal ion binding"/>
    <property type="evidence" value="ECO:0007669"/>
    <property type="project" value="UniProtKB-KW"/>
</dbReference>
<feature type="binding site" evidence="7">
    <location>
        <begin position="62"/>
        <end position="64"/>
    </location>
    <ligand>
        <name>substrate</name>
    </ligand>
</feature>
<dbReference type="PANTHER" id="PTHR19288">
    <property type="entry name" value="4-NITROPHENYLPHOSPHATASE-RELATED"/>
    <property type="match status" value="1"/>
</dbReference>
<dbReference type="SUPFAM" id="SSF56784">
    <property type="entry name" value="HAD-like"/>
    <property type="match status" value="1"/>
</dbReference>
<evidence type="ECO:0000256" key="2">
    <source>
        <dbReference type="ARBA" id="ARBA00050247"/>
    </source>
</evidence>
<protein>
    <recommendedName>
        <fullName evidence="4 5">4-nitrophenylphosphatase</fullName>
        <shortName evidence="5">PNPPase</shortName>
        <ecNumber evidence="3 5">3.1.3.41</ecNumber>
    </recommendedName>
</protein>
<comment type="caution">
    <text evidence="9">The sequence shown here is derived from an EMBL/GenBank/DDBJ whole genome shotgun (WGS) entry which is preliminary data.</text>
</comment>
<evidence type="ECO:0000256" key="1">
    <source>
        <dbReference type="ARBA" id="ARBA00022801"/>
    </source>
</evidence>
<feature type="binding site" evidence="8">
    <location>
        <position position="251"/>
    </location>
    <ligand>
        <name>Mg(2+)</name>
        <dbReference type="ChEBI" id="CHEBI:18420"/>
    </ligand>
</feature>
<keyword evidence="10" id="KW-1185">Reference proteome</keyword>
<dbReference type="GO" id="GO:0008967">
    <property type="term" value="F:phosphoglycolate phosphatase activity"/>
    <property type="evidence" value="ECO:0007669"/>
    <property type="project" value="TreeGrafter"/>
</dbReference>
<evidence type="ECO:0000256" key="6">
    <source>
        <dbReference type="PIRSR" id="PIRSR000915-1"/>
    </source>
</evidence>
<dbReference type="EC" id="3.1.3.41" evidence="3 5"/>
<proteinExistence type="predicted"/>
<keyword evidence="8" id="KW-0479">Metal-binding</keyword>
<gene>
    <name evidence="9" type="ORF">FFLO_03220</name>
</gene>
<feature type="binding site" evidence="8">
    <location>
        <position position="31"/>
    </location>
    <ligand>
        <name>Mg(2+)</name>
        <dbReference type="ChEBI" id="CHEBI:18420"/>
    </ligand>
</feature>
<dbReference type="GO" id="GO:0004035">
    <property type="term" value="F:alkaline phosphatase activity"/>
    <property type="evidence" value="ECO:0007669"/>
    <property type="project" value="TreeGrafter"/>
</dbReference>
<feature type="active site" description="Nucleophile" evidence="6">
    <location>
        <position position="29"/>
    </location>
</feature>
<dbReference type="Pfam" id="PF13242">
    <property type="entry name" value="Hydrolase_like"/>
    <property type="match status" value="1"/>
</dbReference>
<feature type="binding site" evidence="7">
    <location>
        <position position="226"/>
    </location>
    <ligand>
        <name>substrate</name>
    </ligand>
</feature>
<dbReference type="InterPro" id="IPR006349">
    <property type="entry name" value="PGP_euk"/>
</dbReference>
<evidence type="ECO:0000256" key="7">
    <source>
        <dbReference type="PIRSR" id="PIRSR000915-2"/>
    </source>
</evidence>